<dbReference type="EMBL" id="VSSQ01100809">
    <property type="protein sequence ID" value="MPN42818.1"/>
    <property type="molecule type" value="Genomic_DNA"/>
</dbReference>
<reference evidence="1" key="1">
    <citation type="submission" date="2019-08" db="EMBL/GenBank/DDBJ databases">
        <authorList>
            <person name="Kucharzyk K."/>
            <person name="Murdoch R.W."/>
            <person name="Higgins S."/>
            <person name="Loffler F."/>
        </authorList>
    </citation>
    <scope>NUCLEOTIDE SEQUENCE</scope>
</reference>
<protein>
    <submittedName>
        <fullName evidence="1">Uncharacterized protein</fullName>
    </submittedName>
</protein>
<accession>A0A645HUW7</accession>
<name>A0A645HUW7_9ZZZZ</name>
<gene>
    <name evidence="1" type="ORF">SDC9_190376</name>
</gene>
<proteinExistence type="predicted"/>
<evidence type="ECO:0000313" key="1">
    <source>
        <dbReference type="EMBL" id="MPN42818.1"/>
    </source>
</evidence>
<sequence length="110" mass="12912">MYIVAVQRYFLIFKLVLSRLRKRILKFEGDESLEYYARVVERLESRVTSTTSSIKIVEAYIHMQLNAGVSEEYLSDYYAIIDIETGRLDGLKEALRILQSELLNYHSNQL</sequence>
<comment type="caution">
    <text evidence="1">The sequence shown here is derived from an EMBL/GenBank/DDBJ whole genome shotgun (WGS) entry which is preliminary data.</text>
</comment>
<dbReference type="AlphaFoldDB" id="A0A645HUW7"/>
<organism evidence="1">
    <name type="scientific">bioreactor metagenome</name>
    <dbReference type="NCBI Taxonomy" id="1076179"/>
    <lineage>
        <taxon>unclassified sequences</taxon>
        <taxon>metagenomes</taxon>
        <taxon>ecological metagenomes</taxon>
    </lineage>
</organism>